<reference evidence="1 2" key="1">
    <citation type="journal article" date="2021" name="Nat. Commun.">
        <title>Genetic determinants of endophytism in the Arabidopsis root mycobiome.</title>
        <authorList>
            <person name="Mesny F."/>
            <person name="Miyauchi S."/>
            <person name="Thiergart T."/>
            <person name="Pickel B."/>
            <person name="Atanasova L."/>
            <person name="Karlsson M."/>
            <person name="Huettel B."/>
            <person name="Barry K.W."/>
            <person name="Haridas S."/>
            <person name="Chen C."/>
            <person name="Bauer D."/>
            <person name="Andreopoulos W."/>
            <person name="Pangilinan J."/>
            <person name="LaButti K."/>
            <person name="Riley R."/>
            <person name="Lipzen A."/>
            <person name="Clum A."/>
            <person name="Drula E."/>
            <person name="Henrissat B."/>
            <person name="Kohler A."/>
            <person name="Grigoriev I.V."/>
            <person name="Martin F.M."/>
            <person name="Hacquard S."/>
        </authorList>
    </citation>
    <scope>NUCLEOTIDE SEQUENCE [LARGE SCALE GENOMIC DNA]</scope>
    <source>
        <strain evidence="1 2">MPI-CAGE-CH-0241</strain>
    </source>
</reference>
<name>A0A9P8W0U9_9HYPO</name>
<dbReference type="OrthoDB" id="5376804at2759"/>
<dbReference type="EMBL" id="JAGPYM010000017">
    <property type="protein sequence ID" value="KAH6885935.1"/>
    <property type="molecule type" value="Genomic_DNA"/>
</dbReference>
<protein>
    <submittedName>
        <fullName evidence="1">Uncharacterized protein</fullName>
    </submittedName>
</protein>
<dbReference type="AlphaFoldDB" id="A0A9P8W0U9"/>
<keyword evidence="2" id="KW-1185">Reference proteome</keyword>
<evidence type="ECO:0000313" key="1">
    <source>
        <dbReference type="EMBL" id="KAH6885935.1"/>
    </source>
</evidence>
<comment type="caution">
    <text evidence="1">The sequence shown here is derived from an EMBL/GenBank/DDBJ whole genome shotgun (WGS) entry which is preliminary data.</text>
</comment>
<proteinExistence type="predicted"/>
<gene>
    <name evidence="1" type="ORF">B0T10DRAFT_550445</name>
</gene>
<dbReference type="Proteomes" id="UP000777438">
    <property type="component" value="Unassembled WGS sequence"/>
</dbReference>
<dbReference type="InterPro" id="IPR021514">
    <property type="entry name" value="DUF3176"/>
</dbReference>
<sequence>MPVAEGIEQLQWSWLSTPHKLSDISVFDRASRGLFLFLVKHITRIKKSNVTNDVSGQGGFGSVHDEAWLLDLFATGEGSLKSANDILGGLASSMAAAMRNNPFGRDEWSSGWDKHGDLTVANGTSYAAMEYC</sequence>
<evidence type="ECO:0000313" key="2">
    <source>
        <dbReference type="Proteomes" id="UP000777438"/>
    </source>
</evidence>
<dbReference type="Pfam" id="PF11374">
    <property type="entry name" value="DUF3176"/>
    <property type="match status" value="1"/>
</dbReference>
<accession>A0A9P8W0U9</accession>
<organism evidence="1 2">
    <name type="scientific">Thelonectria olida</name>
    <dbReference type="NCBI Taxonomy" id="1576542"/>
    <lineage>
        <taxon>Eukaryota</taxon>
        <taxon>Fungi</taxon>
        <taxon>Dikarya</taxon>
        <taxon>Ascomycota</taxon>
        <taxon>Pezizomycotina</taxon>
        <taxon>Sordariomycetes</taxon>
        <taxon>Hypocreomycetidae</taxon>
        <taxon>Hypocreales</taxon>
        <taxon>Nectriaceae</taxon>
        <taxon>Thelonectria</taxon>
    </lineage>
</organism>